<evidence type="ECO:0000313" key="3">
    <source>
        <dbReference type="EMBL" id="SCM16160.1"/>
    </source>
</evidence>
<dbReference type="Proteomes" id="UP000219860">
    <property type="component" value="Chromosome 10"/>
</dbReference>
<accession>A0A1D3Q0V5</accession>
<protein>
    <submittedName>
        <fullName evidence="4">Uncharacterized protein</fullName>
    </submittedName>
</protein>
<organism evidence="4 6">
    <name type="scientific">Plasmodium berghei</name>
    <dbReference type="NCBI Taxonomy" id="5821"/>
    <lineage>
        <taxon>Eukaryota</taxon>
        <taxon>Sar</taxon>
        <taxon>Alveolata</taxon>
        <taxon>Apicomplexa</taxon>
        <taxon>Aconoidasida</taxon>
        <taxon>Haemosporida</taxon>
        <taxon>Plasmodiidae</taxon>
        <taxon>Plasmodium</taxon>
        <taxon>Plasmodium (Vinckeia)</taxon>
    </lineage>
</organism>
<evidence type="ECO:0000313" key="5">
    <source>
        <dbReference type="Proteomes" id="UP000219860"/>
    </source>
</evidence>
<dbReference type="Proteomes" id="UP000220214">
    <property type="component" value="Chromosome 10"/>
</dbReference>
<reference evidence="4 6" key="1">
    <citation type="submission" date="2016-05" db="EMBL/GenBank/DDBJ databases">
        <authorList>
            <consortium name="Pathogen Informatics"/>
        </authorList>
    </citation>
    <scope>NUCLEOTIDE SEQUENCE [LARGE SCALE GENOMIC DNA]</scope>
    <source>
        <strain evidence="4 6">NK65e</strain>
        <strain evidence="3 5">SP11 Antwerpcl1</strain>
    </source>
</reference>
<name>A0A1D3Q0V5_PLABE</name>
<proteinExistence type="predicted"/>
<sequence>MKKMSAMSIKVDSRYIIKKKENNNNQCEQLNVDINHIIKDIYGFNYNKKRSAHFISDNTINNSYDIKNLYKKIKIQDYNNIIKTEFHDNKSEYDGHISTIFDIHEENKNCINGDNNDSNNINDNSESNSISSDNNYSYSNFNPNRKSTKNSRDNNIDNIDKKKRMCSNYTHNVVNEEIENNLSKKFEILIDNVLEKISTCSEISQAKKIMIPMISSFIQNNFDSNNNSEENNKINKIENNILQKEKKVLINAVKTQYQKIINLQKVVDNQKIELKKKNDELNKIKAKVHEYFYDLNNPNKRVFNILPPDVY</sequence>
<dbReference type="EMBL" id="LT614636">
    <property type="protein sequence ID" value="SCN26333.1"/>
    <property type="molecule type" value="Genomic_DNA"/>
</dbReference>
<feature type="region of interest" description="Disordered" evidence="2">
    <location>
        <begin position="114"/>
        <end position="160"/>
    </location>
</feature>
<evidence type="ECO:0000256" key="2">
    <source>
        <dbReference type="SAM" id="MobiDB-lite"/>
    </source>
</evidence>
<dbReference type="EMBL" id="LT608258">
    <property type="protein sequence ID" value="SCM16160.1"/>
    <property type="molecule type" value="Genomic_DNA"/>
</dbReference>
<dbReference type="AlphaFoldDB" id="A0A1D3Q0V5"/>
<dbReference type="VEuPathDB" id="PlasmoDB:PBANKA_1028500"/>
<dbReference type="OrthoDB" id="378454at2759"/>
<gene>
    <name evidence="4" type="ORF">PBNK65E_000246500</name>
    <name evidence="3" type="ORF">PBSP11A_000245500</name>
</gene>
<evidence type="ECO:0000256" key="1">
    <source>
        <dbReference type="SAM" id="Coils"/>
    </source>
</evidence>
<keyword evidence="1" id="KW-0175">Coiled coil</keyword>
<feature type="coiled-coil region" evidence="1">
    <location>
        <begin position="227"/>
        <end position="287"/>
    </location>
</feature>
<feature type="compositionally biased region" description="Basic and acidic residues" evidence="2">
    <location>
        <begin position="150"/>
        <end position="160"/>
    </location>
</feature>
<evidence type="ECO:0000313" key="4">
    <source>
        <dbReference type="EMBL" id="SCN26333.1"/>
    </source>
</evidence>
<feature type="compositionally biased region" description="Low complexity" evidence="2">
    <location>
        <begin position="114"/>
        <end position="144"/>
    </location>
</feature>
<evidence type="ECO:0000313" key="6">
    <source>
        <dbReference type="Proteomes" id="UP000220214"/>
    </source>
</evidence>